<accession>A0A853DMF4</accession>
<evidence type="ECO:0000256" key="1">
    <source>
        <dbReference type="ARBA" id="ARBA00001974"/>
    </source>
</evidence>
<comment type="cofactor">
    <cofactor evidence="1">
        <name>FAD</name>
        <dbReference type="ChEBI" id="CHEBI:57692"/>
    </cofactor>
</comment>
<keyword evidence="6" id="KW-0560">Oxidoreductase</keyword>
<dbReference type="Gene3D" id="3.50.50.60">
    <property type="entry name" value="FAD/NAD(P)-binding domain"/>
    <property type="match status" value="3"/>
</dbReference>
<organism evidence="8 9">
    <name type="scientific">Allobranchiibius huperziae</name>
    <dbReference type="NCBI Taxonomy" id="1874116"/>
    <lineage>
        <taxon>Bacteria</taxon>
        <taxon>Bacillati</taxon>
        <taxon>Actinomycetota</taxon>
        <taxon>Actinomycetes</taxon>
        <taxon>Micrococcales</taxon>
        <taxon>Dermacoccaceae</taxon>
        <taxon>Allobranchiibius</taxon>
    </lineage>
</organism>
<dbReference type="Proteomes" id="UP000571817">
    <property type="component" value="Unassembled WGS sequence"/>
</dbReference>
<dbReference type="InterPro" id="IPR051820">
    <property type="entry name" value="FAD-binding_MO"/>
</dbReference>
<protein>
    <submittedName>
        <fullName evidence="8">Cation diffusion facilitator CzcD-associated flavoprotein CzcO</fullName>
    </submittedName>
</protein>
<evidence type="ECO:0000256" key="3">
    <source>
        <dbReference type="ARBA" id="ARBA00022630"/>
    </source>
</evidence>
<evidence type="ECO:0000256" key="4">
    <source>
        <dbReference type="ARBA" id="ARBA00022827"/>
    </source>
</evidence>
<dbReference type="SUPFAM" id="SSF51905">
    <property type="entry name" value="FAD/NAD(P)-binding domain"/>
    <property type="match status" value="1"/>
</dbReference>
<evidence type="ECO:0000313" key="9">
    <source>
        <dbReference type="Proteomes" id="UP000571817"/>
    </source>
</evidence>
<dbReference type="RefSeq" id="WP_281373897.1">
    <property type="nucleotide sequence ID" value="NZ_JACCFW010000001.1"/>
</dbReference>
<reference evidence="8 9" key="1">
    <citation type="submission" date="2020-07" db="EMBL/GenBank/DDBJ databases">
        <title>Sequencing the genomes of 1000 actinobacteria strains.</title>
        <authorList>
            <person name="Klenk H.-P."/>
        </authorList>
    </citation>
    <scope>NUCLEOTIDE SEQUENCE [LARGE SCALE GENOMIC DNA]</scope>
    <source>
        <strain evidence="8 9">DSM 29531</strain>
    </source>
</reference>
<keyword evidence="3" id="KW-0285">Flavoprotein</keyword>
<dbReference type="PRINTS" id="PR00411">
    <property type="entry name" value="PNDRDTASEI"/>
</dbReference>
<evidence type="ECO:0000256" key="2">
    <source>
        <dbReference type="ARBA" id="ARBA00010139"/>
    </source>
</evidence>
<dbReference type="InterPro" id="IPR036188">
    <property type="entry name" value="FAD/NAD-bd_sf"/>
</dbReference>
<name>A0A853DMF4_9MICO</name>
<comment type="similarity">
    <text evidence="2">Belongs to the FAD-binding monooxygenase family.</text>
</comment>
<evidence type="ECO:0000256" key="5">
    <source>
        <dbReference type="ARBA" id="ARBA00022857"/>
    </source>
</evidence>
<dbReference type="GO" id="GO:0050661">
    <property type="term" value="F:NADP binding"/>
    <property type="evidence" value="ECO:0007669"/>
    <property type="project" value="InterPro"/>
</dbReference>
<sequence length="500" mass="55367">MPDLKDHYDVVVVGAGLSGIDAGYRLQTMCPGRDYVILEARHGLGGTWDLFKYPGVRSDSDMYTLGFPFEPWTGDKSIADAADILDYLKSTAAKYGIDEHISYDSKLTDADWSSEDAVWTLTVQTAGGAREVTANFVYMCSGYYNYEQGYTPEFPGREDFTGQVVHPQFWPEDLDVKGKDVVVIGSGATAVTLVPSLVELGARPTMLQRSPSYVIAQPDRDGSAAKLRKRLSAERAHSIIRWRYVLATQGFYQFCRRMPKTAKKALRKATESQLKGSGVGIENFQPKYNPWDERLCVVPRGDLFKALREHTADIVTDTIDRWTPEGVKLSSGRVLPADIIVTATGLNMLAAGGAQLTVDGEKVDFGERYIYRGMMVEGVPNAAICIGYTNASWTLRADLSAQYFCKFVNHVSTSGSAYGYPTAHEAMRSRPAIDLQSGYVQRSIADFPKQGDRRPWFLRQNYVLDNRDTKRADLTQDMTYVAVGDVRTPNGDLHPSSGAA</sequence>
<evidence type="ECO:0000313" key="8">
    <source>
        <dbReference type="EMBL" id="NYJ76174.1"/>
    </source>
</evidence>
<dbReference type="PANTHER" id="PTHR43872">
    <property type="entry name" value="MONOOXYGENASE, PUTATIVE (AFU_ORTHOLOGUE AFUA_8G02570)-RELATED"/>
    <property type="match status" value="1"/>
</dbReference>
<evidence type="ECO:0000256" key="6">
    <source>
        <dbReference type="ARBA" id="ARBA00023002"/>
    </source>
</evidence>
<keyword evidence="7" id="KW-0503">Monooxygenase</keyword>
<dbReference type="AlphaFoldDB" id="A0A853DMF4"/>
<comment type="caution">
    <text evidence="8">The sequence shown here is derived from an EMBL/GenBank/DDBJ whole genome shotgun (WGS) entry which is preliminary data.</text>
</comment>
<proteinExistence type="inferred from homology"/>
<keyword evidence="4" id="KW-0274">FAD</keyword>
<dbReference type="FunFam" id="3.50.50.60:FF:000228">
    <property type="entry name" value="FAD-containing monooxygenase EthA"/>
    <property type="match status" value="1"/>
</dbReference>
<dbReference type="GO" id="GO:0004499">
    <property type="term" value="F:N,N-dimethylaniline monooxygenase activity"/>
    <property type="evidence" value="ECO:0007669"/>
    <property type="project" value="InterPro"/>
</dbReference>
<dbReference type="Pfam" id="PF13450">
    <property type="entry name" value="NAD_binding_8"/>
    <property type="match status" value="1"/>
</dbReference>
<dbReference type="InterPro" id="IPR020946">
    <property type="entry name" value="Flavin_mOase-like"/>
</dbReference>
<dbReference type="Pfam" id="PF00743">
    <property type="entry name" value="FMO-like"/>
    <property type="match status" value="1"/>
</dbReference>
<keyword evidence="5" id="KW-0521">NADP</keyword>
<evidence type="ECO:0000256" key="7">
    <source>
        <dbReference type="ARBA" id="ARBA00023033"/>
    </source>
</evidence>
<dbReference type="EMBL" id="JACCFW010000001">
    <property type="protein sequence ID" value="NYJ76174.1"/>
    <property type="molecule type" value="Genomic_DNA"/>
</dbReference>
<dbReference type="GO" id="GO:0050660">
    <property type="term" value="F:flavin adenine dinucleotide binding"/>
    <property type="evidence" value="ECO:0007669"/>
    <property type="project" value="InterPro"/>
</dbReference>
<dbReference type="PANTHER" id="PTHR43872:SF1">
    <property type="entry name" value="MONOOXYGENASE, PUTATIVE (AFU_ORTHOLOGUE AFUA_8G02570)-RELATED"/>
    <property type="match status" value="1"/>
</dbReference>
<keyword evidence="9" id="KW-1185">Reference proteome</keyword>
<gene>
    <name evidence="8" type="ORF">HNR15_003137</name>
</gene>